<feature type="domain" description="Mop" evidence="6">
    <location>
        <begin position="161"/>
        <end position="227"/>
    </location>
</feature>
<dbReference type="InterPro" id="IPR036390">
    <property type="entry name" value="WH_DNA-bd_sf"/>
</dbReference>
<accession>A0A346PPJ4</accession>
<dbReference type="InterPro" id="IPR004606">
    <property type="entry name" value="Mop_domain"/>
</dbReference>
<keyword evidence="5" id="KW-0677">Repeat</keyword>
<evidence type="ECO:0000256" key="2">
    <source>
        <dbReference type="ARBA" id="ARBA00008110"/>
    </source>
</evidence>
<keyword evidence="4" id="KW-0500">Molybdenum</keyword>
<dbReference type="InterPro" id="IPR005116">
    <property type="entry name" value="Transp-assoc_OB_typ1"/>
</dbReference>
<dbReference type="GO" id="GO:0003700">
    <property type="term" value="F:DNA-binding transcription factor activity"/>
    <property type="evidence" value="ECO:0007669"/>
    <property type="project" value="InterPro"/>
</dbReference>
<accession>A0A346PG63</accession>
<reference evidence="10" key="1">
    <citation type="submission" date="2017-10" db="EMBL/GenBank/DDBJ databases">
        <title>Phenotypic and genomic properties of facultatively anaerobic sulfur-reducing natronoarchaea from hypersaline soda lakes.</title>
        <authorList>
            <person name="Sorokin D.Y."/>
            <person name="Kublanov I.V."/>
            <person name="Roman P."/>
            <person name="Sinninghe Damste J.S."/>
            <person name="Golyshin P.N."/>
            <person name="Rojo D."/>
            <person name="Ciordia S."/>
            <person name="Mena Md.C."/>
            <person name="Ferrer M."/>
            <person name="Messina E."/>
            <person name="Smedile F."/>
            <person name="La Spada G."/>
            <person name="La Cono V."/>
            <person name="Yakimov M.M."/>
        </authorList>
    </citation>
    <scope>NUCLEOTIDE SEQUENCE [LARGE SCALE GENOMIC DNA]</scope>
    <source>
        <strain evidence="10">AArc1</strain>
    </source>
</reference>
<dbReference type="PIRSF" id="PIRSF005763">
    <property type="entry name" value="Txn_reg_ModE"/>
    <property type="match status" value="1"/>
</dbReference>
<dbReference type="KEGG" id="nag:AArcMg_1424"/>
<reference evidence="9" key="2">
    <citation type="submission" date="2018-02" db="EMBL/GenBank/DDBJ databases">
        <title>Phenotypic and genomic properties of facultatively anaerobic sulfur-reducing natronoarchaea from hypersaline soda lakes.</title>
        <authorList>
            <person name="Sorokin D.Y."/>
            <person name="Kublanov I.V."/>
            <person name="Roman P."/>
            <person name="Sinninghe Damste J.S."/>
            <person name="Golyshin P.N."/>
            <person name="Rojo D."/>
            <person name="Ciordia S."/>
            <person name="Mena M.D.C."/>
            <person name="Ferrer M."/>
            <person name="Messina E."/>
            <person name="Smedile F."/>
            <person name="La Spada G."/>
            <person name="La Cono V."/>
            <person name="Yakimov M.M."/>
        </authorList>
    </citation>
    <scope>NUCLEOTIDE SEQUENCE [LARGE SCALE GENOMIC DNA]</scope>
    <source>
        <strain evidence="9">AArc-Mg</strain>
    </source>
</reference>
<dbReference type="InterPro" id="IPR036388">
    <property type="entry name" value="WH-like_DNA-bd_sf"/>
</dbReference>
<dbReference type="SUPFAM" id="SSF46785">
    <property type="entry name" value="Winged helix' DNA-binding domain"/>
    <property type="match status" value="1"/>
</dbReference>
<dbReference type="EMBL" id="CP027033">
    <property type="protein sequence ID" value="AXR81439.1"/>
    <property type="molecule type" value="Genomic_DNA"/>
</dbReference>
<dbReference type="Pfam" id="PF03459">
    <property type="entry name" value="TOBE"/>
    <property type="match status" value="1"/>
</dbReference>
<comment type="similarity">
    <text evidence="2">Belongs to the ModE family.</text>
</comment>
<dbReference type="PANTHER" id="PTHR30432:SF1">
    <property type="entry name" value="DNA-BINDING TRANSCRIPTIONAL DUAL REGULATOR MODE"/>
    <property type="match status" value="1"/>
</dbReference>
<evidence type="ECO:0000256" key="3">
    <source>
        <dbReference type="ARBA" id="ARBA00022448"/>
    </source>
</evidence>
<keyword evidence="8" id="KW-0238">DNA-binding</keyword>
<evidence type="ECO:0000313" key="9">
    <source>
        <dbReference type="Proteomes" id="UP000258613"/>
    </source>
</evidence>
<dbReference type="Proteomes" id="UP000258613">
    <property type="component" value="Chromosome"/>
</dbReference>
<gene>
    <name evidence="7" type="ORF">AArc1_2192</name>
    <name evidence="8" type="ORF">AArcMg_1424</name>
</gene>
<dbReference type="InterPro" id="IPR008995">
    <property type="entry name" value="Mo/tungstate-bd_C_term_dom"/>
</dbReference>
<dbReference type="InterPro" id="IPR051815">
    <property type="entry name" value="Molybdate_resp_trans_reg"/>
</dbReference>
<dbReference type="InterPro" id="IPR016462">
    <property type="entry name" value="ModE"/>
</dbReference>
<dbReference type="GO" id="GO:0015689">
    <property type="term" value="P:molybdate ion transport"/>
    <property type="evidence" value="ECO:0007669"/>
    <property type="project" value="InterPro"/>
</dbReference>
<dbReference type="PROSITE" id="PS51866">
    <property type="entry name" value="MOP"/>
    <property type="match status" value="1"/>
</dbReference>
<dbReference type="Gene3D" id="2.40.50.100">
    <property type="match status" value="1"/>
</dbReference>
<evidence type="ECO:0000313" key="8">
    <source>
        <dbReference type="EMBL" id="AXR81439.1"/>
    </source>
</evidence>
<dbReference type="NCBIfam" id="TIGR00638">
    <property type="entry name" value="Mop"/>
    <property type="match status" value="1"/>
</dbReference>
<dbReference type="GeneID" id="37641908"/>
<dbReference type="EMBL" id="CP024047">
    <property type="protein sequence ID" value="AXR78508.1"/>
    <property type="molecule type" value="Genomic_DNA"/>
</dbReference>
<dbReference type="InterPro" id="IPR000847">
    <property type="entry name" value="LysR_HTH_N"/>
</dbReference>
<organism evidence="8 9">
    <name type="scientific">Natrarchaeobaculum sulfurireducens</name>
    <dbReference type="NCBI Taxonomy" id="2044521"/>
    <lineage>
        <taxon>Archaea</taxon>
        <taxon>Methanobacteriati</taxon>
        <taxon>Methanobacteriota</taxon>
        <taxon>Stenosarchaea group</taxon>
        <taxon>Halobacteria</taxon>
        <taxon>Halobacteriales</taxon>
        <taxon>Natrialbaceae</taxon>
        <taxon>Natrarchaeobaculum</taxon>
    </lineage>
</organism>
<dbReference type="GO" id="GO:0005886">
    <property type="term" value="C:plasma membrane"/>
    <property type="evidence" value="ECO:0007669"/>
    <property type="project" value="UniProtKB-SubCell"/>
</dbReference>
<dbReference type="GO" id="GO:0030151">
    <property type="term" value="F:molybdenum ion binding"/>
    <property type="evidence" value="ECO:0007669"/>
    <property type="project" value="InterPro"/>
</dbReference>
<proteinExistence type="inferred from homology"/>
<evidence type="ECO:0000313" key="7">
    <source>
        <dbReference type="EMBL" id="AXR78508.1"/>
    </source>
</evidence>
<name>A0A346PPJ4_9EURY</name>
<keyword evidence="9" id="KW-1185">Reference proteome</keyword>
<evidence type="ECO:0000259" key="6">
    <source>
        <dbReference type="PROSITE" id="PS51866"/>
    </source>
</evidence>
<sequence>MTIEKGYKAELTVDDITIDRRDIEMLESIDQHGSLHAAAESLGRSYAHLQRRVVELEAVLGALTVRRRGGKGGGGTDLTETAREVLQQFERHQTELEGVARVTESVFTETVQNRTGELGTVATAAGPVVVLVPDGVTTVQVTVRSDTVVLSDPTVGDKEKQTSFRNQFLGTVSSIETAEAVANVTLELEGGIELQTLITHSSLRSLAIEMGNPIHASFKATAARAIPLENES</sequence>
<dbReference type="RefSeq" id="WP_117364573.1">
    <property type="nucleotide sequence ID" value="NZ_CP024047.1"/>
</dbReference>
<dbReference type="Proteomes" id="UP000258707">
    <property type="component" value="Chromosome"/>
</dbReference>
<dbReference type="AlphaFoldDB" id="A0A346PPJ4"/>
<dbReference type="GO" id="GO:0003677">
    <property type="term" value="F:DNA binding"/>
    <property type="evidence" value="ECO:0007669"/>
    <property type="project" value="UniProtKB-KW"/>
</dbReference>
<dbReference type="PANTHER" id="PTHR30432">
    <property type="entry name" value="TRANSCRIPTIONAL REGULATOR MODE"/>
    <property type="match status" value="1"/>
</dbReference>
<protein>
    <submittedName>
        <fullName evidence="8">DNA-binding domain of ModE / Molybdate-bindingdomain of ModE</fullName>
    </submittedName>
    <submittedName>
        <fullName evidence="7">N-terminal domain of molybdenum-binding protein</fullName>
    </submittedName>
</protein>
<reference evidence="8" key="3">
    <citation type="journal article" date="2019" name="Int. J. Syst. Evol. Microbiol.">
        <title>Natronolimnobius sulfurireducens sp. nov. and Halalkaliarchaeum desulfuricum gen. nov., sp. nov., the first sulfur-respiring alkaliphilic haloarchaea from hypersaline alkaline lakes.</title>
        <authorList>
            <person name="Sorokin D.Y."/>
            <person name="Yakimov M."/>
            <person name="Messina E."/>
            <person name="Merkel A.Y."/>
            <person name="Bale N.J."/>
            <person name="Sinninghe Damste J.S."/>
        </authorList>
    </citation>
    <scope>NUCLEOTIDE SEQUENCE</scope>
    <source>
        <strain evidence="8">AArc-Mg</strain>
        <strain evidence="7">AArc1</strain>
    </source>
</reference>
<evidence type="ECO:0000256" key="5">
    <source>
        <dbReference type="ARBA" id="ARBA00022737"/>
    </source>
</evidence>
<dbReference type="Gene3D" id="1.10.10.10">
    <property type="entry name" value="Winged helix-like DNA-binding domain superfamily/Winged helix DNA-binding domain"/>
    <property type="match status" value="1"/>
</dbReference>
<dbReference type="Pfam" id="PF00126">
    <property type="entry name" value="HTH_1"/>
    <property type="match status" value="1"/>
</dbReference>
<evidence type="ECO:0000256" key="4">
    <source>
        <dbReference type="ARBA" id="ARBA00022505"/>
    </source>
</evidence>
<dbReference type="OrthoDB" id="70912at2157"/>
<dbReference type="SUPFAM" id="SSF50331">
    <property type="entry name" value="MOP-like"/>
    <property type="match status" value="1"/>
</dbReference>
<evidence type="ECO:0000256" key="1">
    <source>
        <dbReference type="ARBA" id="ARBA00004202"/>
    </source>
</evidence>
<dbReference type="KEGG" id="nan:AArc1_2192"/>
<comment type="subcellular location">
    <subcellularLocation>
        <location evidence="1">Cell membrane</location>
        <topology evidence="1">Peripheral membrane protein</topology>
    </subcellularLocation>
</comment>
<keyword evidence="3" id="KW-0813">Transport</keyword>
<evidence type="ECO:0000313" key="10">
    <source>
        <dbReference type="Proteomes" id="UP000258707"/>
    </source>
</evidence>